<dbReference type="KEGG" id="rci:LRC332"/>
<organism evidence="2 3">
    <name type="scientific">Methanocella arvoryzae (strain DSM 22066 / NBRC 105507 / MRE50)</name>
    <dbReference type="NCBI Taxonomy" id="351160"/>
    <lineage>
        <taxon>Archaea</taxon>
        <taxon>Methanobacteriati</taxon>
        <taxon>Methanobacteriota</taxon>
        <taxon>Stenosarchaea group</taxon>
        <taxon>Methanomicrobia</taxon>
        <taxon>Methanocellales</taxon>
        <taxon>Methanocellaceae</taxon>
        <taxon>Methanocella</taxon>
    </lineage>
</organism>
<dbReference type="Gene3D" id="3.90.1200.10">
    <property type="match status" value="1"/>
</dbReference>
<evidence type="ECO:0000313" key="2">
    <source>
        <dbReference type="EMBL" id="CAJ35304.1"/>
    </source>
</evidence>
<keyword evidence="3" id="KW-1185">Reference proteome</keyword>
<dbReference type="Pfam" id="PF01636">
    <property type="entry name" value="APH"/>
    <property type="match status" value="1"/>
</dbReference>
<evidence type="ECO:0000313" key="3">
    <source>
        <dbReference type="Proteomes" id="UP000000663"/>
    </source>
</evidence>
<gene>
    <name evidence="2" type="ORF">LRC332</name>
</gene>
<sequence>MDEMPWHPFGDLSVIRKFPSKKNHVYLVDIEGKRMILKLFTSDRCANEFRVLSQAYDVGIPVPKPYEMRDRAILMEYVVGRTVNDLVESGCRNDLVLGVASWLARFHRIFIDDDGKVLLKSDAIFKNFIVADRIYGIDFELSRPGNPEEDVGEAISFLLDTNPMFTDEKIRLARSFIERYEDESGIKLNDIEDSIAKSLIEAAGFRQGQRELLLKKAKDLIVLRPFSR</sequence>
<dbReference type="Proteomes" id="UP000000663">
    <property type="component" value="Chromosome"/>
</dbReference>
<dbReference type="eggNOG" id="arCOG01190">
    <property type="taxonomic scope" value="Archaea"/>
</dbReference>
<dbReference type="Gene3D" id="3.30.200.20">
    <property type="entry name" value="Phosphorylase Kinase, domain 1"/>
    <property type="match status" value="1"/>
</dbReference>
<feature type="domain" description="Aminoglycoside phosphotransferase" evidence="1">
    <location>
        <begin position="22"/>
        <end position="109"/>
    </location>
</feature>
<accession>Q0W8I9</accession>
<name>Q0W8I9_METAR</name>
<evidence type="ECO:0000259" key="1">
    <source>
        <dbReference type="Pfam" id="PF01636"/>
    </source>
</evidence>
<dbReference type="InterPro" id="IPR011009">
    <property type="entry name" value="Kinase-like_dom_sf"/>
</dbReference>
<dbReference type="SUPFAM" id="SSF56112">
    <property type="entry name" value="Protein kinase-like (PK-like)"/>
    <property type="match status" value="1"/>
</dbReference>
<proteinExistence type="predicted"/>
<protein>
    <recommendedName>
        <fullName evidence="1">Aminoglycoside phosphotransferase domain-containing protein</fullName>
    </recommendedName>
</protein>
<dbReference type="AlphaFoldDB" id="Q0W8I9"/>
<dbReference type="STRING" id="351160.LRC332"/>
<dbReference type="InterPro" id="IPR002575">
    <property type="entry name" value="Aminoglycoside_PTrfase"/>
</dbReference>
<dbReference type="EMBL" id="AM114193">
    <property type="protein sequence ID" value="CAJ35304.1"/>
    <property type="molecule type" value="Genomic_DNA"/>
</dbReference>
<dbReference type="RefSeq" id="WP_012037186.1">
    <property type="nucleotide sequence ID" value="NC_009464.1"/>
</dbReference>
<reference evidence="2 3" key="1">
    <citation type="journal article" date="2006" name="Science">
        <title>Genome of rice cluster I archaea -- the key methane producers in the rice rhizosphere.</title>
        <authorList>
            <person name="Erkel C."/>
            <person name="Kube M."/>
            <person name="Reinhardt R."/>
            <person name="Liesack W."/>
        </authorList>
    </citation>
    <scope>NUCLEOTIDE SEQUENCE [LARGE SCALE GENOMIC DNA]</scope>
    <source>
        <strain evidence="3">DSM 22066 / NBRC 105507 / MRE50</strain>
    </source>
</reference>
<dbReference type="GeneID" id="5144127"/>